<dbReference type="PANTHER" id="PTHR30543">
    <property type="entry name" value="CHROMATE REDUCTASE"/>
    <property type="match status" value="1"/>
</dbReference>
<dbReference type="PANTHER" id="PTHR30543:SF21">
    <property type="entry name" value="NAD(P)H-DEPENDENT FMN REDUCTASE LOT6"/>
    <property type="match status" value="1"/>
</dbReference>
<dbReference type="Proteomes" id="UP001214854">
    <property type="component" value="Unassembled WGS sequence"/>
</dbReference>
<name>A0ABT5HUJ4_9CAUL</name>
<dbReference type="RefSeq" id="WP_272748183.1">
    <property type="nucleotide sequence ID" value="NZ_JAQQKX010000007.1"/>
</dbReference>
<proteinExistence type="predicted"/>
<dbReference type="InterPro" id="IPR005025">
    <property type="entry name" value="FMN_Rdtase-like_dom"/>
</dbReference>
<comment type="caution">
    <text evidence="2">The sequence shown here is derived from an EMBL/GenBank/DDBJ whole genome shotgun (WGS) entry which is preliminary data.</text>
</comment>
<dbReference type="InterPro" id="IPR029039">
    <property type="entry name" value="Flavoprotein-like_sf"/>
</dbReference>
<feature type="domain" description="NADPH-dependent FMN reductase-like" evidence="1">
    <location>
        <begin position="2"/>
        <end position="145"/>
    </location>
</feature>
<dbReference type="Gene3D" id="3.40.50.360">
    <property type="match status" value="1"/>
</dbReference>
<evidence type="ECO:0000259" key="1">
    <source>
        <dbReference type="Pfam" id="PF03358"/>
    </source>
</evidence>
<sequence length="179" mass="19849">MPKIAVLIGSLRRDSINKKYAHALEKLAGDRLDFHYLDVDLPLYNEDLWENPPEKVVQLKADIEAADGVLIVTPEYNRSVPPCTKNAIDWASRPYGHNSWKGKPVAITGASPGRQGTAVSQSQLRSTLVICETVVMGGPEVYMTFTPDLLTDDGTFASEGTQKFLNGFIDAFVRWVERP</sequence>
<evidence type="ECO:0000313" key="3">
    <source>
        <dbReference type="Proteomes" id="UP001214854"/>
    </source>
</evidence>
<gene>
    <name evidence="2" type="ORF">PQU92_10550</name>
</gene>
<protein>
    <submittedName>
        <fullName evidence="2">NAD(P)H-dependent oxidoreductase</fullName>
    </submittedName>
</protein>
<keyword evidence="3" id="KW-1185">Reference proteome</keyword>
<evidence type="ECO:0000313" key="2">
    <source>
        <dbReference type="EMBL" id="MDC7683719.1"/>
    </source>
</evidence>
<reference evidence="2 3" key="1">
    <citation type="submission" date="2023-01" db="EMBL/GenBank/DDBJ databases">
        <title>Novel species of the genus Asticcacaulis isolated from rivers.</title>
        <authorList>
            <person name="Lu H."/>
        </authorList>
    </citation>
    <scope>NUCLEOTIDE SEQUENCE [LARGE SCALE GENOMIC DNA]</scope>
    <source>
        <strain evidence="2 3">BYS171W</strain>
    </source>
</reference>
<dbReference type="Pfam" id="PF03358">
    <property type="entry name" value="FMN_red"/>
    <property type="match status" value="1"/>
</dbReference>
<dbReference type="InterPro" id="IPR050712">
    <property type="entry name" value="NAD(P)H-dep_reductase"/>
</dbReference>
<dbReference type="EMBL" id="JAQQKX010000007">
    <property type="protein sequence ID" value="MDC7683719.1"/>
    <property type="molecule type" value="Genomic_DNA"/>
</dbReference>
<organism evidence="2 3">
    <name type="scientific">Asticcacaulis aquaticus</name>
    <dbReference type="NCBI Taxonomy" id="2984212"/>
    <lineage>
        <taxon>Bacteria</taxon>
        <taxon>Pseudomonadati</taxon>
        <taxon>Pseudomonadota</taxon>
        <taxon>Alphaproteobacteria</taxon>
        <taxon>Caulobacterales</taxon>
        <taxon>Caulobacteraceae</taxon>
        <taxon>Asticcacaulis</taxon>
    </lineage>
</organism>
<accession>A0ABT5HUJ4</accession>
<dbReference type="SUPFAM" id="SSF52218">
    <property type="entry name" value="Flavoproteins"/>
    <property type="match status" value="1"/>
</dbReference>